<evidence type="ECO:0000313" key="3">
    <source>
        <dbReference type="WBParaSite" id="Gr19_v10_g12192.t1"/>
    </source>
</evidence>
<dbReference type="Proteomes" id="UP000887572">
    <property type="component" value="Unplaced"/>
</dbReference>
<reference evidence="3" key="1">
    <citation type="submission" date="2022-11" db="UniProtKB">
        <authorList>
            <consortium name="WormBaseParasite"/>
        </authorList>
    </citation>
    <scope>IDENTIFICATION</scope>
</reference>
<feature type="region of interest" description="Disordered" evidence="1">
    <location>
        <begin position="87"/>
        <end position="111"/>
    </location>
</feature>
<proteinExistence type="predicted"/>
<organism evidence="2 3">
    <name type="scientific">Globodera rostochiensis</name>
    <name type="common">Golden nematode worm</name>
    <name type="synonym">Heterodera rostochiensis</name>
    <dbReference type="NCBI Taxonomy" id="31243"/>
    <lineage>
        <taxon>Eukaryota</taxon>
        <taxon>Metazoa</taxon>
        <taxon>Ecdysozoa</taxon>
        <taxon>Nematoda</taxon>
        <taxon>Chromadorea</taxon>
        <taxon>Rhabditida</taxon>
        <taxon>Tylenchina</taxon>
        <taxon>Tylenchomorpha</taxon>
        <taxon>Tylenchoidea</taxon>
        <taxon>Heteroderidae</taxon>
        <taxon>Heteroderinae</taxon>
        <taxon>Globodera</taxon>
    </lineage>
</organism>
<evidence type="ECO:0000256" key="1">
    <source>
        <dbReference type="SAM" id="MobiDB-lite"/>
    </source>
</evidence>
<protein>
    <submittedName>
        <fullName evidence="3">Uncharacterized protein</fullName>
    </submittedName>
</protein>
<dbReference type="WBParaSite" id="Gr19_v10_g12192.t1">
    <property type="protein sequence ID" value="Gr19_v10_g12192.t1"/>
    <property type="gene ID" value="Gr19_v10_g12192"/>
</dbReference>
<keyword evidence="2" id="KW-1185">Reference proteome</keyword>
<dbReference type="AlphaFoldDB" id="A0A914H0T8"/>
<evidence type="ECO:0000313" key="2">
    <source>
        <dbReference type="Proteomes" id="UP000887572"/>
    </source>
</evidence>
<accession>A0A914H0T8</accession>
<sequence>MQSRWQVKHRTEKVAKDKFGDQISSEQSVKYGDLKPDQIADKVIEAMGVAAKQLIQTMGGNNMEKPMMMILFGDKPTPTQLAQTQLAPRRSWPQDAVGPDAVGQTQLARRS</sequence>
<name>A0A914H0T8_GLORO</name>